<evidence type="ECO:0000256" key="1">
    <source>
        <dbReference type="ARBA" id="ARBA00022679"/>
    </source>
</evidence>
<evidence type="ECO:0000259" key="3">
    <source>
        <dbReference type="PROSITE" id="PS51186"/>
    </source>
</evidence>
<reference evidence="4 5" key="1">
    <citation type="journal article" date="2007" name="Int. J. Syst. Evol. Microbiol.">
        <title>Paenibacillus ginsengarvi sp. nov., isolated from soil from ginseng cultivation.</title>
        <authorList>
            <person name="Yoon M.H."/>
            <person name="Ten L.N."/>
            <person name="Im W.T."/>
        </authorList>
    </citation>
    <scope>NUCLEOTIDE SEQUENCE [LARGE SCALE GENOMIC DNA]</scope>
    <source>
        <strain evidence="4 5">KCTC 13059</strain>
    </source>
</reference>
<dbReference type="AlphaFoldDB" id="A0A3B0CEK2"/>
<feature type="domain" description="N-acetyltransferase" evidence="3">
    <location>
        <begin position="6"/>
        <end position="210"/>
    </location>
</feature>
<dbReference type="InterPro" id="IPR050832">
    <property type="entry name" value="Bact_Acetyltransf"/>
</dbReference>
<dbReference type="InterPro" id="IPR016181">
    <property type="entry name" value="Acyl_CoA_acyltransferase"/>
</dbReference>
<dbReference type="OrthoDB" id="5319888at2"/>
<keyword evidence="1 4" id="KW-0808">Transferase</keyword>
<keyword evidence="5" id="KW-1185">Reference proteome</keyword>
<dbReference type="PANTHER" id="PTHR43877">
    <property type="entry name" value="AMINOALKYLPHOSPHONATE N-ACETYLTRANSFERASE-RELATED-RELATED"/>
    <property type="match status" value="1"/>
</dbReference>
<evidence type="ECO:0000256" key="2">
    <source>
        <dbReference type="ARBA" id="ARBA00023315"/>
    </source>
</evidence>
<dbReference type="InterPro" id="IPR000182">
    <property type="entry name" value="GNAT_dom"/>
</dbReference>
<accession>A0A3B0CEK2</accession>
<sequence length="211" mass="23741">MTTAPITIEPMQVQHSAQVAQLLVHGFRGKFQALTSASDETLSLFFERLLAGAPASPTSRRLVALHGGEVVATVSLKRKAGFDTTQQPRNGTLQWSDLRMLGKWNLIKMLIGFYALDHEPRDGECYISDLAVRPDQRGNGIGGQLLQWARDYVHNEPSLSMLSLHVAASNESARQLYERQSFRTHAELNSFLLRLLFHEPKWLYMVLPLKS</sequence>
<dbReference type="Pfam" id="PF00583">
    <property type="entry name" value="Acetyltransf_1"/>
    <property type="match status" value="1"/>
</dbReference>
<proteinExistence type="predicted"/>
<evidence type="ECO:0000313" key="4">
    <source>
        <dbReference type="EMBL" id="RKN83942.1"/>
    </source>
</evidence>
<keyword evidence="2" id="KW-0012">Acyltransferase</keyword>
<evidence type="ECO:0000313" key="5">
    <source>
        <dbReference type="Proteomes" id="UP000282311"/>
    </source>
</evidence>
<dbReference type="PANTHER" id="PTHR43877:SF2">
    <property type="entry name" value="AMINOALKYLPHOSPHONATE N-ACETYLTRANSFERASE-RELATED"/>
    <property type="match status" value="1"/>
</dbReference>
<dbReference type="SUPFAM" id="SSF55729">
    <property type="entry name" value="Acyl-CoA N-acyltransferases (Nat)"/>
    <property type="match status" value="1"/>
</dbReference>
<name>A0A3B0CEK2_9BACL</name>
<organism evidence="4 5">
    <name type="scientific">Paenibacillus ginsengarvi</name>
    <dbReference type="NCBI Taxonomy" id="400777"/>
    <lineage>
        <taxon>Bacteria</taxon>
        <taxon>Bacillati</taxon>
        <taxon>Bacillota</taxon>
        <taxon>Bacilli</taxon>
        <taxon>Bacillales</taxon>
        <taxon>Paenibacillaceae</taxon>
        <taxon>Paenibacillus</taxon>
    </lineage>
</organism>
<dbReference type="EMBL" id="RBAH01000010">
    <property type="protein sequence ID" value="RKN83942.1"/>
    <property type="molecule type" value="Genomic_DNA"/>
</dbReference>
<comment type="caution">
    <text evidence="4">The sequence shown here is derived from an EMBL/GenBank/DDBJ whole genome shotgun (WGS) entry which is preliminary data.</text>
</comment>
<dbReference type="CDD" id="cd04301">
    <property type="entry name" value="NAT_SF"/>
    <property type="match status" value="1"/>
</dbReference>
<protein>
    <submittedName>
        <fullName evidence="4">N-acetyltransferase</fullName>
    </submittedName>
</protein>
<dbReference type="PROSITE" id="PS51186">
    <property type="entry name" value="GNAT"/>
    <property type="match status" value="1"/>
</dbReference>
<dbReference type="Proteomes" id="UP000282311">
    <property type="component" value="Unassembled WGS sequence"/>
</dbReference>
<gene>
    <name evidence="4" type="ORF">D7M11_15280</name>
</gene>
<dbReference type="GO" id="GO:0016747">
    <property type="term" value="F:acyltransferase activity, transferring groups other than amino-acyl groups"/>
    <property type="evidence" value="ECO:0007669"/>
    <property type="project" value="InterPro"/>
</dbReference>
<dbReference type="Gene3D" id="3.40.630.30">
    <property type="match status" value="1"/>
</dbReference>